<organism evidence="1 2">
    <name type="scientific">Camellia lanceoleosa</name>
    <dbReference type="NCBI Taxonomy" id="1840588"/>
    <lineage>
        <taxon>Eukaryota</taxon>
        <taxon>Viridiplantae</taxon>
        <taxon>Streptophyta</taxon>
        <taxon>Embryophyta</taxon>
        <taxon>Tracheophyta</taxon>
        <taxon>Spermatophyta</taxon>
        <taxon>Magnoliopsida</taxon>
        <taxon>eudicotyledons</taxon>
        <taxon>Gunneridae</taxon>
        <taxon>Pentapetalae</taxon>
        <taxon>asterids</taxon>
        <taxon>Ericales</taxon>
        <taxon>Theaceae</taxon>
        <taxon>Camellia</taxon>
    </lineage>
</organism>
<keyword evidence="2" id="KW-1185">Reference proteome</keyword>
<comment type="caution">
    <text evidence="1">The sequence shown here is derived from an EMBL/GenBank/DDBJ whole genome shotgun (WGS) entry which is preliminary data.</text>
</comment>
<dbReference type="Proteomes" id="UP001060215">
    <property type="component" value="Chromosome 15"/>
</dbReference>
<accession>A0ACC0FB73</accession>
<dbReference type="EMBL" id="CM045772">
    <property type="protein sequence ID" value="KAI7985961.1"/>
    <property type="molecule type" value="Genomic_DNA"/>
</dbReference>
<sequence length="497" mass="56494">MENLPYYLALLLFSLIMFKHFFHRNSKLPPSPFALPIIGHLHLIKNKNSPEEALNHLSSKHGPILFLRFGSRPTLVVSSPSAVEECFTKNDVVFANRPRSIAGDYLTYNYTAVVWAPYGDLWRSLRRLAVVELFSSKSLQKSSIVREQEIRNILSHLLKIGNREVDLEYWFTLLTFNMTTRLVAGDRCVRDEDAGTELGKRFVEGLKEKFLRSSPSNLCDYVPILRWIDYGGVKRSMVILQKKRDEFLQGLIDQVRRKRADEGGDKKTLIGTLLCLQESEPDFYTDDLIKSLIVVMFLGGTGTSIVTMERAVSFLLNHPSTFQKVRAEIDNQVGHRHLLDDSDLSKLPFLQCVINETLRLYPPAPLLLPHYSSEDCTVGGFEVPRGTTLLVNASGLHRDPKVWEEPYKFKPERFEGEREGFKFVPFGIGRRACPGANMGVRAISLALGSLIQCFELEEVRKKRSLIIDSKPPLKAEALEVVCIPRKNALELLSQFQN</sequence>
<protein>
    <submittedName>
        <fullName evidence="1">Cytochrome P450 81C13</fullName>
    </submittedName>
</protein>
<proteinExistence type="predicted"/>
<gene>
    <name evidence="1" type="ORF">LOK49_LG14G00797</name>
</gene>
<reference evidence="1 2" key="1">
    <citation type="journal article" date="2022" name="Plant J.">
        <title>Chromosome-level genome of Camellia lanceoleosa provides a valuable resource for understanding genome evolution and self-incompatibility.</title>
        <authorList>
            <person name="Gong W."/>
            <person name="Xiao S."/>
            <person name="Wang L."/>
            <person name="Liao Z."/>
            <person name="Chang Y."/>
            <person name="Mo W."/>
            <person name="Hu G."/>
            <person name="Li W."/>
            <person name="Zhao G."/>
            <person name="Zhu H."/>
            <person name="Hu X."/>
            <person name="Ji K."/>
            <person name="Xiang X."/>
            <person name="Song Q."/>
            <person name="Yuan D."/>
            <person name="Jin S."/>
            <person name="Zhang L."/>
        </authorList>
    </citation>
    <scope>NUCLEOTIDE SEQUENCE [LARGE SCALE GENOMIC DNA]</scope>
    <source>
        <strain evidence="1">SQ_2022a</strain>
    </source>
</reference>
<evidence type="ECO:0000313" key="2">
    <source>
        <dbReference type="Proteomes" id="UP001060215"/>
    </source>
</evidence>
<name>A0ACC0FB73_9ERIC</name>
<evidence type="ECO:0000313" key="1">
    <source>
        <dbReference type="EMBL" id="KAI7985961.1"/>
    </source>
</evidence>